<organism evidence="2 4">
    <name type="scientific">Mycoplasma nasistruthionis</name>
    <dbReference type="NCBI Taxonomy" id="353852"/>
    <lineage>
        <taxon>Bacteria</taxon>
        <taxon>Bacillati</taxon>
        <taxon>Mycoplasmatota</taxon>
        <taxon>Mollicutes</taxon>
        <taxon>Mycoplasmataceae</taxon>
        <taxon>Mycoplasma</taxon>
    </lineage>
</organism>
<dbReference type="NCBIfam" id="TIGR04313">
    <property type="entry name" value="aro_clust_Mycop"/>
    <property type="match status" value="1"/>
</dbReference>
<accession>A0A5B7XUH1</accession>
<reference evidence="2 4" key="1">
    <citation type="submission" date="2019-06" db="EMBL/GenBank/DDBJ databases">
        <title>Mycoplasma nasistruthionis sp. nov. str Ms03.</title>
        <authorList>
            <person name="Botes A."/>
        </authorList>
    </citation>
    <scope>NUCLEOTIDE SEQUENCE [LARGE SCALE GENOMIC DNA]</scope>
    <source>
        <strain evidence="2 4">Ms03</strain>
    </source>
</reference>
<dbReference type="RefSeq" id="WP_139592001.1">
    <property type="nucleotide sequence ID" value="NZ_CP040825.1"/>
</dbReference>
<accession>A0A4Y6I635</accession>
<evidence type="ECO:0000313" key="1">
    <source>
        <dbReference type="EMBL" id="QCZ36518.1"/>
    </source>
</evidence>
<evidence type="ECO:0000313" key="3">
    <source>
        <dbReference type="Proteomes" id="UP000305457"/>
    </source>
</evidence>
<gene>
    <name evidence="1" type="ORF">FG904_00585</name>
    <name evidence="2" type="ORF">FIV53_00585</name>
</gene>
<keyword evidence="4" id="KW-1185">Reference proteome</keyword>
<sequence length="328" mass="37541">MKSLTKLIGIIALGIGIGGAIPPMVYSFNSQAKFKNKNTESSQNDSESITSFKQVQTDKKLVNAPETELKVDQALSWDNFIAQDSINQILDLIYPNKESKENYIQSQKELGDDYLLKIQSALRYSNNVTQSFVPAEFDFSTFSLVKPYPIKEGDKLLNEMSTKNWLWYLFNLNNFSLIQVSEFTRDFNNNEEEFEKKSLENALLYKIFIKLKSNQISQFVVLNSVYDDEKSIFLFTSEGFILKMNLEISTDSETNETTTKTELLTYIDSFPNLLKAQDPNSIFDLNKYVTLFGEFGNDDTGKAESPRIAFLDHYGATRLRYTAIDVNK</sequence>
<dbReference type="Proteomes" id="UP000315201">
    <property type="component" value="Chromosome"/>
</dbReference>
<dbReference type="EMBL" id="CP041147">
    <property type="protein sequence ID" value="QDF64812.1"/>
    <property type="molecule type" value="Genomic_DNA"/>
</dbReference>
<dbReference type="Proteomes" id="UP000305457">
    <property type="component" value="Chromosome"/>
</dbReference>
<evidence type="ECO:0000313" key="2">
    <source>
        <dbReference type="EMBL" id="QDF64812.1"/>
    </source>
</evidence>
<name>A0A4Y6I635_9MOLU</name>
<dbReference type="OrthoDB" id="398178at2"/>
<evidence type="ECO:0000313" key="4">
    <source>
        <dbReference type="Proteomes" id="UP000315201"/>
    </source>
</evidence>
<dbReference type="EMBL" id="CP040825">
    <property type="protein sequence ID" value="QCZ36518.1"/>
    <property type="molecule type" value="Genomic_DNA"/>
</dbReference>
<proteinExistence type="predicted"/>
<dbReference type="AlphaFoldDB" id="A0A4Y6I635"/>
<protein>
    <submittedName>
        <fullName evidence="2">Uncharacterized protein</fullName>
    </submittedName>
</protein>
<reference evidence="1 3" key="2">
    <citation type="submission" date="2019-06" db="EMBL/GenBank/DDBJ databases">
        <title>Mycoplasma sp. 2F1A isolated from ostrich.</title>
        <authorList>
            <person name="Spergser J."/>
        </authorList>
    </citation>
    <scope>NUCLEOTIDE SEQUENCE [LARGE SCALE GENOMIC DNA]</scope>
    <source>
        <strain evidence="1 3">2F1A</strain>
    </source>
</reference>
<dbReference type="InterPro" id="IPR027593">
    <property type="entry name" value="Aro_clust"/>
</dbReference>
<dbReference type="KEGG" id="mnh:FG904_00585"/>